<keyword evidence="3" id="KW-1185">Reference proteome</keyword>
<reference evidence="3" key="1">
    <citation type="submission" date="2016-10" db="EMBL/GenBank/DDBJ databases">
        <authorList>
            <person name="Varghese N."/>
            <person name="Submissions S."/>
        </authorList>
    </citation>
    <scope>NUCLEOTIDE SEQUENCE [LARGE SCALE GENOMIC DNA]</scope>
    <source>
        <strain evidence="3">CGMCC 1.9227</strain>
    </source>
</reference>
<proteinExistence type="predicted"/>
<sequence length="151" mass="17812">MKNIIDIMPMETDTLEFAATDSGDWFFYCHILYHMMSGIDRVFCYENSPANSLIPDPKLAQRKLFADDRAFHFMAENDFETNGNDGEAMYQSTRWSIGTKWRLGYNDYHGYETETDIGRYIGKMQSLMPFIGFDWRYRKMGVDEQERNLFG</sequence>
<dbReference type="SUPFAM" id="SSF49503">
    <property type="entry name" value="Cupredoxins"/>
    <property type="match status" value="1"/>
</dbReference>
<dbReference type="InterPro" id="IPR008972">
    <property type="entry name" value="Cupredoxin"/>
</dbReference>
<feature type="domain" description="Plastocyanin-like" evidence="1">
    <location>
        <begin position="2"/>
        <end position="46"/>
    </location>
</feature>
<dbReference type="InterPro" id="IPR011706">
    <property type="entry name" value="Cu-oxidase_C"/>
</dbReference>
<dbReference type="STRING" id="935223.SAMN04488131_1246"/>
<evidence type="ECO:0000313" key="2">
    <source>
        <dbReference type="EMBL" id="SFF45191.1"/>
    </source>
</evidence>
<name>A0A1I2IXH6_9FLAO</name>
<gene>
    <name evidence="2" type="ORF">SAMN04488131_1246</name>
</gene>
<dbReference type="GO" id="GO:0016491">
    <property type="term" value="F:oxidoreductase activity"/>
    <property type="evidence" value="ECO:0007669"/>
    <property type="project" value="InterPro"/>
</dbReference>
<accession>A0A1I2IXH6</accession>
<dbReference type="Gene3D" id="2.60.40.420">
    <property type="entry name" value="Cupredoxins - blue copper proteins"/>
    <property type="match status" value="1"/>
</dbReference>
<protein>
    <submittedName>
        <fullName evidence="2">Multicopper oxidase</fullName>
    </submittedName>
</protein>
<evidence type="ECO:0000259" key="1">
    <source>
        <dbReference type="Pfam" id="PF07731"/>
    </source>
</evidence>
<evidence type="ECO:0000313" key="3">
    <source>
        <dbReference type="Proteomes" id="UP000198596"/>
    </source>
</evidence>
<organism evidence="2 3">
    <name type="scientific">Flavobacterium xueshanense</name>
    <dbReference type="NCBI Taxonomy" id="935223"/>
    <lineage>
        <taxon>Bacteria</taxon>
        <taxon>Pseudomonadati</taxon>
        <taxon>Bacteroidota</taxon>
        <taxon>Flavobacteriia</taxon>
        <taxon>Flavobacteriales</taxon>
        <taxon>Flavobacteriaceae</taxon>
        <taxon>Flavobacterium</taxon>
    </lineage>
</organism>
<dbReference type="Proteomes" id="UP000198596">
    <property type="component" value="Unassembled WGS sequence"/>
</dbReference>
<dbReference type="Pfam" id="PF07731">
    <property type="entry name" value="Cu-oxidase_2"/>
    <property type="match status" value="1"/>
</dbReference>
<dbReference type="EMBL" id="FONQ01000024">
    <property type="protein sequence ID" value="SFF45191.1"/>
    <property type="molecule type" value="Genomic_DNA"/>
</dbReference>
<dbReference type="GO" id="GO:0005507">
    <property type="term" value="F:copper ion binding"/>
    <property type="evidence" value="ECO:0007669"/>
    <property type="project" value="InterPro"/>
</dbReference>
<dbReference type="AlphaFoldDB" id="A0A1I2IXH6"/>